<keyword evidence="2" id="KW-0560">Oxidoreductase</keyword>
<comment type="caution">
    <text evidence="5">The sequence shown here is derived from an EMBL/GenBank/DDBJ whole genome shotgun (WGS) entry which is preliminary data.</text>
</comment>
<name>A0AAD7J7D3_9AGAR</name>
<keyword evidence="4" id="KW-1133">Transmembrane helix</keyword>
<reference evidence="5" key="1">
    <citation type="submission" date="2023-03" db="EMBL/GenBank/DDBJ databases">
        <title>Massive genome expansion in bonnet fungi (Mycena s.s.) driven by repeated elements and novel gene families across ecological guilds.</title>
        <authorList>
            <consortium name="Lawrence Berkeley National Laboratory"/>
            <person name="Harder C.B."/>
            <person name="Miyauchi S."/>
            <person name="Viragh M."/>
            <person name="Kuo A."/>
            <person name="Thoen E."/>
            <person name="Andreopoulos B."/>
            <person name="Lu D."/>
            <person name="Skrede I."/>
            <person name="Drula E."/>
            <person name="Henrissat B."/>
            <person name="Morin E."/>
            <person name="Kohler A."/>
            <person name="Barry K."/>
            <person name="LaButti K."/>
            <person name="Morin E."/>
            <person name="Salamov A."/>
            <person name="Lipzen A."/>
            <person name="Mereny Z."/>
            <person name="Hegedus B."/>
            <person name="Baldrian P."/>
            <person name="Stursova M."/>
            <person name="Weitz H."/>
            <person name="Taylor A."/>
            <person name="Grigoriev I.V."/>
            <person name="Nagy L.G."/>
            <person name="Martin F."/>
            <person name="Kauserud H."/>
        </authorList>
    </citation>
    <scope>NUCLEOTIDE SEQUENCE</scope>
    <source>
        <strain evidence="5">CBHHK188m</strain>
    </source>
</reference>
<dbReference type="Proteomes" id="UP001215280">
    <property type="component" value="Unassembled WGS sequence"/>
</dbReference>
<feature type="transmembrane region" description="Helical" evidence="4">
    <location>
        <begin position="6"/>
        <end position="28"/>
    </location>
</feature>
<evidence type="ECO:0000256" key="2">
    <source>
        <dbReference type="ARBA" id="ARBA00023002"/>
    </source>
</evidence>
<keyword evidence="4" id="KW-0472">Membrane</keyword>
<protein>
    <submittedName>
        <fullName evidence="5">Uncharacterized protein</fullName>
    </submittedName>
</protein>
<sequence>VGYRATIVPIVALAFITGLNILAVGTSFRTHLNLHRHQENASSPARLPLLVRPAALIVEATERYGLEADAEWASLMPRNHGFGFVRLGPQGRPFEPSIYHQLHCLSELRRTFVYYSGNMTARRLWHTEHCLNYLRQAILCNSDMTLEPSYTYIFEDNSTTSASSGMGVVHSCVDWTQVRNFVEENQIQYIGVPLKLR</sequence>
<dbReference type="GO" id="GO:0016491">
    <property type="term" value="F:oxidoreductase activity"/>
    <property type="evidence" value="ECO:0007669"/>
    <property type="project" value="UniProtKB-KW"/>
</dbReference>
<dbReference type="PANTHER" id="PTHR33365">
    <property type="entry name" value="YALI0B05434P"/>
    <property type="match status" value="1"/>
</dbReference>
<proteinExistence type="inferred from homology"/>
<gene>
    <name evidence="5" type="ORF">DFH07DRAFT_1027692</name>
</gene>
<accession>A0AAD7J7D3</accession>
<keyword evidence="4" id="KW-0812">Transmembrane</keyword>
<dbReference type="Pfam" id="PF11807">
    <property type="entry name" value="UstYa"/>
    <property type="match status" value="1"/>
</dbReference>
<evidence type="ECO:0000256" key="4">
    <source>
        <dbReference type="SAM" id="Phobius"/>
    </source>
</evidence>
<evidence type="ECO:0000313" key="6">
    <source>
        <dbReference type="Proteomes" id="UP001215280"/>
    </source>
</evidence>
<evidence type="ECO:0000313" key="5">
    <source>
        <dbReference type="EMBL" id="KAJ7756043.1"/>
    </source>
</evidence>
<dbReference type="EMBL" id="JARJLG010000062">
    <property type="protein sequence ID" value="KAJ7756043.1"/>
    <property type="molecule type" value="Genomic_DNA"/>
</dbReference>
<feature type="non-terminal residue" evidence="5">
    <location>
        <position position="197"/>
    </location>
</feature>
<comment type="similarity">
    <text evidence="3">Belongs to the ustYa family.</text>
</comment>
<dbReference type="GO" id="GO:0043386">
    <property type="term" value="P:mycotoxin biosynthetic process"/>
    <property type="evidence" value="ECO:0007669"/>
    <property type="project" value="InterPro"/>
</dbReference>
<dbReference type="InterPro" id="IPR021765">
    <property type="entry name" value="UstYa-like"/>
</dbReference>
<evidence type="ECO:0000256" key="1">
    <source>
        <dbReference type="ARBA" id="ARBA00004685"/>
    </source>
</evidence>
<evidence type="ECO:0000256" key="3">
    <source>
        <dbReference type="ARBA" id="ARBA00035112"/>
    </source>
</evidence>
<comment type="pathway">
    <text evidence="1">Mycotoxin biosynthesis.</text>
</comment>
<organism evidence="5 6">
    <name type="scientific">Mycena maculata</name>
    <dbReference type="NCBI Taxonomy" id="230809"/>
    <lineage>
        <taxon>Eukaryota</taxon>
        <taxon>Fungi</taxon>
        <taxon>Dikarya</taxon>
        <taxon>Basidiomycota</taxon>
        <taxon>Agaricomycotina</taxon>
        <taxon>Agaricomycetes</taxon>
        <taxon>Agaricomycetidae</taxon>
        <taxon>Agaricales</taxon>
        <taxon>Marasmiineae</taxon>
        <taxon>Mycenaceae</taxon>
        <taxon>Mycena</taxon>
    </lineage>
</organism>
<dbReference type="PANTHER" id="PTHR33365:SF11">
    <property type="entry name" value="TAT PATHWAY SIGNAL SEQUENCE"/>
    <property type="match status" value="1"/>
</dbReference>
<keyword evidence="6" id="KW-1185">Reference proteome</keyword>
<dbReference type="AlphaFoldDB" id="A0AAD7J7D3"/>